<proteinExistence type="inferred from homology"/>
<dbReference type="PANTHER" id="PTHR30534">
    <property type="entry name" value="FLAGELLAR MOTOR SWITCH PROTEIN FLIG"/>
    <property type="match status" value="1"/>
</dbReference>
<feature type="domain" description="Flagellar motor switch protein FliG C-terminal" evidence="11">
    <location>
        <begin position="356"/>
        <end position="463"/>
    </location>
</feature>
<feature type="region of interest" description="Disordered" evidence="10">
    <location>
        <begin position="18"/>
        <end position="39"/>
    </location>
</feature>
<keyword evidence="5" id="KW-1003">Cell membrane</keyword>
<feature type="region of interest" description="Disordered" evidence="10">
    <location>
        <begin position="51"/>
        <end position="124"/>
    </location>
</feature>
<gene>
    <name evidence="14" type="ORF">ENS59_09010</name>
</gene>
<evidence type="ECO:0000256" key="4">
    <source>
        <dbReference type="ARBA" id="ARBA00021870"/>
    </source>
</evidence>
<comment type="similarity">
    <text evidence="3">Belongs to the FliG family.</text>
</comment>
<dbReference type="GO" id="GO:0006935">
    <property type="term" value="P:chemotaxis"/>
    <property type="evidence" value="ECO:0007669"/>
    <property type="project" value="UniProtKB-KW"/>
</dbReference>
<evidence type="ECO:0000256" key="7">
    <source>
        <dbReference type="ARBA" id="ARBA00022779"/>
    </source>
</evidence>
<evidence type="ECO:0000256" key="6">
    <source>
        <dbReference type="ARBA" id="ARBA00022500"/>
    </source>
</evidence>
<dbReference type="InterPro" id="IPR028263">
    <property type="entry name" value="FliG_N"/>
</dbReference>
<dbReference type="InterPro" id="IPR011002">
    <property type="entry name" value="FliG_a-hlx"/>
</dbReference>
<dbReference type="Pfam" id="PF01706">
    <property type="entry name" value="FliG_C"/>
    <property type="match status" value="1"/>
</dbReference>
<feature type="domain" description="Flagellar motor switch protein FliG middle" evidence="12">
    <location>
        <begin position="255"/>
        <end position="327"/>
    </location>
</feature>
<evidence type="ECO:0000313" key="14">
    <source>
        <dbReference type="EMBL" id="HFH29633.1"/>
    </source>
</evidence>
<dbReference type="Gene3D" id="1.10.220.30">
    <property type="match status" value="3"/>
</dbReference>
<keyword evidence="7" id="KW-0283">Flagellar rotation</keyword>
<protein>
    <recommendedName>
        <fullName evidence="4">Flagellar motor switch protein FliG</fullName>
    </recommendedName>
</protein>
<evidence type="ECO:0000256" key="3">
    <source>
        <dbReference type="ARBA" id="ARBA00010299"/>
    </source>
</evidence>
<dbReference type="Pfam" id="PF14842">
    <property type="entry name" value="FliG_N"/>
    <property type="match status" value="1"/>
</dbReference>
<sequence>MAEQKRPADQRRLAAYLKNKAAPLHETEDNPMAENEGTKVLQAGALKGAVVRPTVSQASPGRNATEKEPSRQVSIGKAAAGKPGVDRPTAGKAPTGKVAGRKTASALSGSDTAPKEQPFLQEPAPGMQGLVKTVAAKESKYRKVAKLLIVIGQKEASEILSKLDPDQIEAITKEIALIKTVSKEEGEAILQEFRNLFSEALSYRGKLGQERGGVDVARELLHTAFGTEKGEALLRRAVPEAIENPFQFLEDFTGEQISFLLKEETAPVLALVLSRLSPQKAAECIKALPAERRLDVVKRLAKMGKTSPEVVEKVAEVLREKAHRIGKTETTEVDGKAALAAILRYADPSLGDEILENLEDLNPDLSREIKEKLYTLDDVIRCEDRALQEKLRTMEDRDIALLLKGQKPEFIDKIKSNISANRRSLIEEERDLLGPVPRKETEAVVQDFLAWFRQGREAGTILLTDDQDVLL</sequence>
<evidence type="ECO:0000256" key="10">
    <source>
        <dbReference type="SAM" id="MobiDB-lite"/>
    </source>
</evidence>
<accession>A0A7C3E9M4</accession>
<evidence type="ECO:0000259" key="11">
    <source>
        <dbReference type="Pfam" id="PF01706"/>
    </source>
</evidence>
<name>A0A7C3E9M4_9SPIR</name>
<evidence type="ECO:0000256" key="9">
    <source>
        <dbReference type="ARBA" id="ARBA00023143"/>
    </source>
</evidence>
<dbReference type="GO" id="GO:0005886">
    <property type="term" value="C:plasma membrane"/>
    <property type="evidence" value="ECO:0007669"/>
    <property type="project" value="UniProtKB-SubCell"/>
</dbReference>
<keyword evidence="14" id="KW-0282">Flagellum</keyword>
<dbReference type="EMBL" id="DSVL01000276">
    <property type="protein sequence ID" value="HFH29633.1"/>
    <property type="molecule type" value="Genomic_DNA"/>
</dbReference>
<evidence type="ECO:0000256" key="5">
    <source>
        <dbReference type="ARBA" id="ARBA00022475"/>
    </source>
</evidence>
<evidence type="ECO:0000256" key="1">
    <source>
        <dbReference type="ARBA" id="ARBA00004117"/>
    </source>
</evidence>
<dbReference type="InterPro" id="IPR023087">
    <property type="entry name" value="Flg_Motor_Flig_C"/>
</dbReference>
<dbReference type="PANTHER" id="PTHR30534:SF0">
    <property type="entry name" value="FLAGELLAR MOTOR SWITCH PROTEIN FLIG"/>
    <property type="match status" value="1"/>
</dbReference>
<dbReference type="Pfam" id="PF14841">
    <property type="entry name" value="FliG_M"/>
    <property type="match status" value="1"/>
</dbReference>
<feature type="domain" description="Flagellar motor switch protein FliG N-terminal" evidence="13">
    <location>
        <begin position="140"/>
        <end position="246"/>
    </location>
</feature>
<dbReference type="InterPro" id="IPR032779">
    <property type="entry name" value="FliG_M"/>
</dbReference>
<keyword evidence="6" id="KW-0145">Chemotaxis</keyword>
<comment type="subcellular location">
    <subcellularLocation>
        <location evidence="1">Bacterial flagellum basal body</location>
    </subcellularLocation>
    <subcellularLocation>
        <location evidence="2">Cell membrane</location>
        <topology evidence="2">Peripheral membrane protein</topology>
        <orientation evidence="2">Cytoplasmic side</orientation>
    </subcellularLocation>
</comment>
<keyword evidence="14" id="KW-0969">Cilium</keyword>
<evidence type="ECO:0000256" key="2">
    <source>
        <dbReference type="ARBA" id="ARBA00004413"/>
    </source>
</evidence>
<reference evidence="14" key="1">
    <citation type="journal article" date="2020" name="mSystems">
        <title>Genome- and Community-Level Interaction Insights into Carbon Utilization and Element Cycling Functions of Hydrothermarchaeota in Hydrothermal Sediment.</title>
        <authorList>
            <person name="Zhou Z."/>
            <person name="Liu Y."/>
            <person name="Xu W."/>
            <person name="Pan J."/>
            <person name="Luo Z.H."/>
            <person name="Li M."/>
        </authorList>
    </citation>
    <scope>NUCLEOTIDE SEQUENCE [LARGE SCALE GENOMIC DNA]</scope>
    <source>
        <strain evidence="14">SpSt-503</strain>
    </source>
</reference>
<evidence type="ECO:0000259" key="13">
    <source>
        <dbReference type="Pfam" id="PF14842"/>
    </source>
</evidence>
<dbReference type="InterPro" id="IPR000090">
    <property type="entry name" value="Flg_Motor_Flig"/>
</dbReference>
<dbReference type="SUPFAM" id="SSF48029">
    <property type="entry name" value="FliG"/>
    <property type="match status" value="2"/>
</dbReference>
<organism evidence="14">
    <name type="scientific">Gracilinema caldarium</name>
    <dbReference type="NCBI Taxonomy" id="215591"/>
    <lineage>
        <taxon>Bacteria</taxon>
        <taxon>Pseudomonadati</taxon>
        <taxon>Spirochaetota</taxon>
        <taxon>Spirochaetia</taxon>
        <taxon>Spirochaetales</taxon>
        <taxon>Breznakiellaceae</taxon>
        <taxon>Gracilinema</taxon>
    </lineage>
</organism>
<keyword evidence="9" id="KW-0975">Bacterial flagellum</keyword>
<comment type="caution">
    <text evidence="14">The sequence shown here is derived from an EMBL/GenBank/DDBJ whole genome shotgun (WGS) entry which is preliminary data.</text>
</comment>
<keyword evidence="14" id="KW-0966">Cell projection</keyword>
<dbReference type="GO" id="GO:0009425">
    <property type="term" value="C:bacterial-type flagellum basal body"/>
    <property type="evidence" value="ECO:0007669"/>
    <property type="project" value="UniProtKB-SubCell"/>
</dbReference>
<dbReference type="PRINTS" id="PR00954">
    <property type="entry name" value="FLGMOTORFLIG"/>
</dbReference>
<dbReference type="AlphaFoldDB" id="A0A7C3E9M4"/>
<dbReference type="GO" id="GO:0071973">
    <property type="term" value="P:bacterial-type flagellum-dependent cell motility"/>
    <property type="evidence" value="ECO:0007669"/>
    <property type="project" value="InterPro"/>
</dbReference>
<evidence type="ECO:0000259" key="12">
    <source>
        <dbReference type="Pfam" id="PF14841"/>
    </source>
</evidence>
<evidence type="ECO:0000256" key="8">
    <source>
        <dbReference type="ARBA" id="ARBA00023136"/>
    </source>
</evidence>
<dbReference type="GO" id="GO:0003774">
    <property type="term" value="F:cytoskeletal motor activity"/>
    <property type="evidence" value="ECO:0007669"/>
    <property type="project" value="InterPro"/>
</dbReference>
<keyword evidence="8" id="KW-0472">Membrane</keyword>